<reference evidence="1" key="1">
    <citation type="submission" date="2021-09" db="EMBL/GenBank/DDBJ databases">
        <authorList>
            <consortium name="AG Swart"/>
            <person name="Singh M."/>
            <person name="Singh A."/>
            <person name="Seah K."/>
            <person name="Emmerich C."/>
        </authorList>
    </citation>
    <scope>NUCLEOTIDE SEQUENCE</scope>
    <source>
        <strain evidence="1">ATCC30299</strain>
    </source>
</reference>
<protein>
    <recommendedName>
        <fullName evidence="3">EF-hand domain-containing protein</fullName>
    </recommendedName>
</protein>
<keyword evidence="2" id="KW-1185">Reference proteome</keyword>
<proteinExistence type="predicted"/>
<dbReference type="InterPro" id="IPR011992">
    <property type="entry name" value="EF-hand-dom_pair"/>
</dbReference>
<evidence type="ECO:0000313" key="1">
    <source>
        <dbReference type="EMBL" id="CAG9322863.1"/>
    </source>
</evidence>
<organism evidence="1 2">
    <name type="scientific">Blepharisma stoltei</name>
    <dbReference type="NCBI Taxonomy" id="1481888"/>
    <lineage>
        <taxon>Eukaryota</taxon>
        <taxon>Sar</taxon>
        <taxon>Alveolata</taxon>
        <taxon>Ciliophora</taxon>
        <taxon>Postciliodesmatophora</taxon>
        <taxon>Heterotrichea</taxon>
        <taxon>Heterotrichida</taxon>
        <taxon>Blepharismidae</taxon>
        <taxon>Blepharisma</taxon>
    </lineage>
</organism>
<dbReference type="AlphaFoldDB" id="A0AAU9JAT3"/>
<dbReference type="Gene3D" id="1.10.238.10">
    <property type="entry name" value="EF-hand"/>
    <property type="match status" value="1"/>
</dbReference>
<dbReference type="SUPFAM" id="SSF47473">
    <property type="entry name" value="EF-hand"/>
    <property type="match status" value="1"/>
</dbReference>
<name>A0AAU9JAT3_9CILI</name>
<accession>A0AAU9JAT3</accession>
<dbReference type="Proteomes" id="UP001162131">
    <property type="component" value="Unassembled WGS sequence"/>
</dbReference>
<evidence type="ECO:0008006" key="3">
    <source>
        <dbReference type="Google" id="ProtNLM"/>
    </source>
</evidence>
<comment type="caution">
    <text evidence="1">The sequence shown here is derived from an EMBL/GenBank/DDBJ whole genome shotgun (WGS) entry which is preliminary data.</text>
</comment>
<gene>
    <name evidence="1" type="ORF">BSTOLATCC_MIC31977</name>
</gene>
<evidence type="ECO:0000313" key="2">
    <source>
        <dbReference type="Proteomes" id="UP001162131"/>
    </source>
</evidence>
<dbReference type="EMBL" id="CAJZBQ010000032">
    <property type="protein sequence ID" value="CAG9322863.1"/>
    <property type="molecule type" value="Genomic_DNA"/>
</dbReference>
<sequence>MGCCVNKGADHGMSFDRGSYLAEELCREEKIIIENEKQLQFTQIQSKEIIRSIKSEGLDNTLSLAQLKRAFIDINIPESAFTTPDAPLRNLLAKVTNDKKLYEQRKLVLVGILLGKGTPQEKCEWLFRQYDDDASSMMDQNEVNLMLNDLIDVAVNVLPNVSKGDGIGFLTKDELDAYRDTLLSGKEKFIEEMIKLIMTEREIMHVELAAKMADTSNILNKLLWSFGIRTLLKKHSTH</sequence>